<accession>A0A9D4QT33</accession>
<dbReference type="PANTHER" id="PTHR46963:SF4">
    <property type="entry name" value="HYPOTHETICAL PROTEIN MGC115716"/>
    <property type="match status" value="1"/>
</dbReference>
<proteinExistence type="predicted"/>
<organism evidence="1 2">
    <name type="scientific">Dreissena polymorpha</name>
    <name type="common">Zebra mussel</name>
    <name type="synonym">Mytilus polymorpha</name>
    <dbReference type="NCBI Taxonomy" id="45954"/>
    <lineage>
        <taxon>Eukaryota</taxon>
        <taxon>Metazoa</taxon>
        <taxon>Spiralia</taxon>
        <taxon>Lophotrochozoa</taxon>
        <taxon>Mollusca</taxon>
        <taxon>Bivalvia</taxon>
        <taxon>Autobranchia</taxon>
        <taxon>Heteroconchia</taxon>
        <taxon>Euheterodonta</taxon>
        <taxon>Imparidentia</taxon>
        <taxon>Neoheterodontei</taxon>
        <taxon>Myida</taxon>
        <taxon>Dreissenoidea</taxon>
        <taxon>Dreissenidae</taxon>
        <taxon>Dreissena</taxon>
    </lineage>
</organism>
<reference evidence="1" key="1">
    <citation type="journal article" date="2019" name="bioRxiv">
        <title>The Genome of the Zebra Mussel, Dreissena polymorpha: A Resource for Invasive Species Research.</title>
        <authorList>
            <person name="McCartney M.A."/>
            <person name="Auch B."/>
            <person name="Kono T."/>
            <person name="Mallez S."/>
            <person name="Zhang Y."/>
            <person name="Obille A."/>
            <person name="Becker A."/>
            <person name="Abrahante J.E."/>
            <person name="Garbe J."/>
            <person name="Badalamenti J.P."/>
            <person name="Herman A."/>
            <person name="Mangelson H."/>
            <person name="Liachko I."/>
            <person name="Sullivan S."/>
            <person name="Sone E.D."/>
            <person name="Koren S."/>
            <person name="Silverstein K.A.T."/>
            <person name="Beckman K.B."/>
            <person name="Gohl D.M."/>
        </authorList>
    </citation>
    <scope>NUCLEOTIDE SEQUENCE</scope>
    <source>
        <strain evidence="1">Duluth1</strain>
        <tissue evidence="1">Whole animal</tissue>
    </source>
</reference>
<comment type="caution">
    <text evidence="1">The sequence shown here is derived from an EMBL/GenBank/DDBJ whole genome shotgun (WGS) entry which is preliminary data.</text>
</comment>
<dbReference type="EMBL" id="JAIWYP010000004">
    <property type="protein sequence ID" value="KAH3841652.1"/>
    <property type="molecule type" value="Genomic_DNA"/>
</dbReference>
<protein>
    <submittedName>
        <fullName evidence="1">Uncharacterized protein</fullName>
    </submittedName>
</protein>
<sequence>MLSSIDRKLKNQTYPYLITCMSNTGPEFGLSRDAFAARSKCLKILSKGNKPKAASPLTDHEIEAMYQKQILGCQTPSNY</sequence>
<keyword evidence="2" id="KW-1185">Reference proteome</keyword>
<reference evidence="1" key="2">
    <citation type="submission" date="2020-11" db="EMBL/GenBank/DDBJ databases">
        <authorList>
            <person name="McCartney M.A."/>
            <person name="Auch B."/>
            <person name="Kono T."/>
            <person name="Mallez S."/>
            <person name="Becker A."/>
            <person name="Gohl D.M."/>
            <person name="Silverstein K.A.T."/>
            <person name="Koren S."/>
            <person name="Bechman K.B."/>
            <person name="Herman A."/>
            <person name="Abrahante J.E."/>
            <person name="Garbe J."/>
        </authorList>
    </citation>
    <scope>NUCLEOTIDE SEQUENCE</scope>
    <source>
        <strain evidence="1">Duluth1</strain>
        <tissue evidence="1">Whole animal</tissue>
    </source>
</reference>
<dbReference type="PANTHER" id="PTHR46963">
    <property type="entry name" value="SIMILAR TO RIKEN CDNA E130308A19"/>
    <property type="match status" value="1"/>
</dbReference>
<dbReference type="AlphaFoldDB" id="A0A9D4QT33"/>
<dbReference type="Proteomes" id="UP000828390">
    <property type="component" value="Unassembled WGS sequence"/>
</dbReference>
<evidence type="ECO:0000313" key="1">
    <source>
        <dbReference type="EMBL" id="KAH3841652.1"/>
    </source>
</evidence>
<gene>
    <name evidence="1" type="ORF">DPMN_115125</name>
</gene>
<evidence type="ECO:0000313" key="2">
    <source>
        <dbReference type="Proteomes" id="UP000828390"/>
    </source>
</evidence>
<name>A0A9D4QT33_DREPO</name>
<dbReference type="InterPro" id="IPR042838">
    <property type="entry name" value="KIAA1958"/>
</dbReference>